<dbReference type="AlphaFoldDB" id="A0A2C5ZNM4"/>
<reference evidence="1 2" key="1">
    <citation type="submission" date="2017-06" db="EMBL/GenBank/DDBJ databases">
        <title>Ant-infecting Ophiocordyceps genomes reveal a high diversity of potential behavioral manipulation genes and a possible major role for enterotoxins.</title>
        <authorList>
            <person name="De Bekker C."/>
            <person name="Evans H.C."/>
            <person name="Brachmann A."/>
            <person name="Hughes D.P."/>
        </authorList>
    </citation>
    <scope>NUCLEOTIDE SEQUENCE [LARGE SCALE GENOMIC DNA]</scope>
    <source>
        <strain evidence="1 2">Map16</strain>
    </source>
</reference>
<organism evidence="1 2">
    <name type="scientific">Ophiocordyceps camponoti-rufipedis</name>
    <dbReference type="NCBI Taxonomy" id="2004952"/>
    <lineage>
        <taxon>Eukaryota</taxon>
        <taxon>Fungi</taxon>
        <taxon>Dikarya</taxon>
        <taxon>Ascomycota</taxon>
        <taxon>Pezizomycotina</taxon>
        <taxon>Sordariomycetes</taxon>
        <taxon>Hypocreomycetidae</taxon>
        <taxon>Hypocreales</taxon>
        <taxon>Ophiocordycipitaceae</taxon>
        <taxon>Ophiocordyceps</taxon>
    </lineage>
</organism>
<name>A0A2C5ZNM4_9HYPO</name>
<proteinExistence type="predicted"/>
<accession>A0A2C5ZNM4</accession>
<evidence type="ECO:0000313" key="2">
    <source>
        <dbReference type="Proteomes" id="UP000226431"/>
    </source>
</evidence>
<protein>
    <submittedName>
        <fullName evidence="1">Uncharacterized protein</fullName>
    </submittedName>
</protein>
<sequence length="152" mass="17038">MHLIYLLLFRGALGLLTEKPASSSTKPKTIRTCQRQGEHCRWIGCEDNLIIPPGSGIGDVFCLPDDEQTYRITTWTKNHWSGKLCGLKELSDPHPGTACCLKHGWTCGSPYDFKALVCRTDEDVTVQWPKAHVRWEMAKNPGNKCFASLASF</sequence>
<dbReference type="EMBL" id="NJES01000006">
    <property type="protein sequence ID" value="PHH80891.1"/>
    <property type="molecule type" value="Genomic_DNA"/>
</dbReference>
<comment type="caution">
    <text evidence="1">The sequence shown here is derived from an EMBL/GenBank/DDBJ whole genome shotgun (WGS) entry which is preliminary data.</text>
</comment>
<evidence type="ECO:0000313" key="1">
    <source>
        <dbReference type="EMBL" id="PHH80891.1"/>
    </source>
</evidence>
<dbReference type="Proteomes" id="UP000226431">
    <property type="component" value="Unassembled WGS sequence"/>
</dbReference>
<keyword evidence="2" id="KW-1185">Reference proteome</keyword>
<gene>
    <name evidence="1" type="ORF">CDD80_5811</name>
</gene>